<dbReference type="InterPro" id="IPR029058">
    <property type="entry name" value="AB_hydrolase_fold"/>
</dbReference>
<dbReference type="Gene3D" id="3.40.50.1820">
    <property type="entry name" value="alpha/beta hydrolase"/>
    <property type="match status" value="1"/>
</dbReference>
<dbReference type="PANTHER" id="PTHR23024:SF24">
    <property type="entry name" value="ALPHA_BETA HYDROLASE FOLD-3 DOMAIN-CONTAINING PROTEIN"/>
    <property type="match status" value="1"/>
</dbReference>
<feature type="domain" description="Alpha/beta hydrolase fold-3" evidence="1">
    <location>
        <begin position="41"/>
        <end position="269"/>
    </location>
</feature>
<organism evidence="2 3">
    <name type="scientific">Hondaea fermentalgiana</name>
    <dbReference type="NCBI Taxonomy" id="2315210"/>
    <lineage>
        <taxon>Eukaryota</taxon>
        <taxon>Sar</taxon>
        <taxon>Stramenopiles</taxon>
        <taxon>Bigyra</taxon>
        <taxon>Labyrinthulomycetes</taxon>
        <taxon>Thraustochytrida</taxon>
        <taxon>Thraustochytriidae</taxon>
        <taxon>Hondaea</taxon>
    </lineage>
</organism>
<protein>
    <submittedName>
        <fullName evidence="2">Carboxylesterase 1</fullName>
    </submittedName>
</protein>
<dbReference type="AlphaFoldDB" id="A0A2R5GHS7"/>
<proteinExistence type="predicted"/>
<keyword evidence="3" id="KW-1185">Reference proteome</keyword>
<dbReference type="InterPro" id="IPR013094">
    <property type="entry name" value="AB_hydrolase_3"/>
</dbReference>
<dbReference type="Pfam" id="PF07859">
    <property type="entry name" value="Abhydrolase_3"/>
    <property type="match status" value="1"/>
</dbReference>
<dbReference type="GO" id="GO:0016787">
    <property type="term" value="F:hydrolase activity"/>
    <property type="evidence" value="ECO:0007669"/>
    <property type="project" value="InterPro"/>
</dbReference>
<evidence type="ECO:0000259" key="1">
    <source>
        <dbReference type="Pfam" id="PF07859"/>
    </source>
</evidence>
<evidence type="ECO:0000313" key="2">
    <source>
        <dbReference type="EMBL" id="GBG30440.1"/>
    </source>
</evidence>
<dbReference type="Proteomes" id="UP000241890">
    <property type="component" value="Unassembled WGS sequence"/>
</dbReference>
<evidence type="ECO:0000313" key="3">
    <source>
        <dbReference type="Proteomes" id="UP000241890"/>
    </source>
</evidence>
<dbReference type="OrthoDB" id="408631at2759"/>
<name>A0A2R5GHS7_9STRA</name>
<dbReference type="EMBL" id="BEYU01000076">
    <property type="protein sequence ID" value="GBG30440.1"/>
    <property type="molecule type" value="Genomic_DNA"/>
</dbReference>
<gene>
    <name evidence="2" type="ORF">FCC1311_066592</name>
</gene>
<dbReference type="InParanoid" id="A0A2R5GHS7"/>
<sequence>MDLFIPEEPFDDLSPHEGGPCLGIRVFRPPKTSCRKSIPVVLFLHGGEFVGGSASDREYHDLCCRFANTGFVVAAPEYRLGSAHPFPAAVEDAYRALAWVVDEDEMPPEADCSRIILVGDSNGGGLVAVLSSLVRDGLSGSLEDSSIQNGFVILHQVIVNGWLFMSETPQQDPLERKKGRPPKQYTFWPGGEPIERTLQVYLPSSVRQDALGDRRCSPWLAGLHDLPCTTVIASRGSPFYKENRRYAERATAMGNAVNERVVNDVHGFLTLAMSPRRDQVLAELLSDLQSMHLSSGSACACDST</sequence>
<dbReference type="PANTHER" id="PTHR23024">
    <property type="entry name" value="ARYLACETAMIDE DEACETYLASE"/>
    <property type="match status" value="1"/>
</dbReference>
<dbReference type="SUPFAM" id="SSF53474">
    <property type="entry name" value="alpha/beta-Hydrolases"/>
    <property type="match status" value="1"/>
</dbReference>
<comment type="caution">
    <text evidence="2">The sequence shown here is derived from an EMBL/GenBank/DDBJ whole genome shotgun (WGS) entry which is preliminary data.</text>
</comment>
<reference evidence="2 3" key="1">
    <citation type="submission" date="2017-12" db="EMBL/GenBank/DDBJ databases">
        <title>Sequencing, de novo assembly and annotation of complete genome of a new Thraustochytrid species, strain FCC1311.</title>
        <authorList>
            <person name="Sedici K."/>
            <person name="Godart F."/>
            <person name="Aiese Cigliano R."/>
            <person name="Sanseverino W."/>
            <person name="Barakat M."/>
            <person name="Ortet P."/>
            <person name="Marechal E."/>
            <person name="Cagnac O."/>
            <person name="Amato A."/>
        </authorList>
    </citation>
    <scope>NUCLEOTIDE SEQUENCE [LARGE SCALE GENOMIC DNA]</scope>
</reference>
<accession>A0A2R5GHS7</accession>
<dbReference type="InterPro" id="IPR050466">
    <property type="entry name" value="Carboxylest/Gibb_receptor"/>
</dbReference>